<dbReference type="STRING" id="574650.SAMN04487966_101178"/>
<keyword evidence="5" id="KW-1185">Reference proteome</keyword>
<evidence type="ECO:0000313" key="4">
    <source>
        <dbReference type="EMBL" id="SFV20161.1"/>
    </source>
</evidence>
<dbReference type="Pfam" id="PF13439">
    <property type="entry name" value="Glyco_transf_4"/>
    <property type="match status" value="1"/>
</dbReference>
<dbReference type="OrthoDB" id="9790710at2"/>
<evidence type="ECO:0000259" key="3">
    <source>
        <dbReference type="Pfam" id="PF13439"/>
    </source>
</evidence>
<reference evidence="4 5" key="1">
    <citation type="submission" date="2016-10" db="EMBL/GenBank/DDBJ databases">
        <authorList>
            <person name="de Groot N.N."/>
        </authorList>
    </citation>
    <scope>NUCLEOTIDE SEQUENCE [LARGE SCALE GENOMIC DNA]</scope>
    <source>
        <strain evidence="4 5">CGMCC 1.7054</strain>
    </source>
</reference>
<dbReference type="Gene3D" id="3.40.50.2000">
    <property type="entry name" value="Glycogen Phosphorylase B"/>
    <property type="match status" value="2"/>
</dbReference>
<evidence type="ECO:0000256" key="1">
    <source>
        <dbReference type="ARBA" id="ARBA00022676"/>
    </source>
</evidence>
<name>A0A1I7ME11_9MICC</name>
<dbReference type="SUPFAM" id="SSF53756">
    <property type="entry name" value="UDP-Glycosyltransferase/glycogen phosphorylase"/>
    <property type="match status" value="1"/>
</dbReference>
<sequence>MRITYLLADPGIGVFGTKGASVHVQEMVRAFRQQGHEVTVYCVRRGDKKGYESVPQDLADLPVVEVPVQAASGTAEREIELQRTALRMVELAAAGSAEGTAPTALVYERYSLFSDAGAQLAARLGVPLIMEVNAPLVQEQLTHRSLHHRDEAVALTERALAGATVVSCVSEPVATWVRTAVPAAAAQTVVTPNGVNTERIRPAEHTGHTARTAQTDPSFTVGFLGTLKPWHGTETLLEAVARAQHPEKDSWRIEICGAGPQLESLRTLAAELGLAEQTVFHGAVAPVDVPGVLTGWDVATAPYPVPAQDHDHYFSPLKVYEYLSAGLTVVASGVGELPAVLGTEGDSTADGSPAAGTGTVPGVRVGQRGVIVTPGDADALARALDLLAGDRALASRLGEAGRADVVEHHTWTSRAQDLLALVGTHTPAEVGRP</sequence>
<evidence type="ECO:0000313" key="5">
    <source>
        <dbReference type="Proteomes" id="UP000198881"/>
    </source>
</evidence>
<accession>A0A1I7ME11</accession>
<organism evidence="4 5">
    <name type="scientific">Micrococcus terreus</name>
    <dbReference type="NCBI Taxonomy" id="574650"/>
    <lineage>
        <taxon>Bacteria</taxon>
        <taxon>Bacillati</taxon>
        <taxon>Actinomycetota</taxon>
        <taxon>Actinomycetes</taxon>
        <taxon>Micrococcales</taxon>
        <taxon>Micrococcaceae</taxon>
        <taxon>Micrococcus</taxon>
    </lineage>
</organism>
<dbReference type="RefSeq" id="WP_091692943.1">
    <property type="nucleotide sequence ID" value="NZ_FPCG01000001.1"/>
</dbReference>
<keyword evidence="1" id="KW-0328">Glycosyltransferase</keyword>
<dbReference type="Pfam" id="PF13692">
    <property type="entry name" value="Glyco_trans_1_4"/>
    <property type="match status" value="1"/>
</dbReference>
<keyword evidence="2 4" id="KW-0808">Transferase</keyword>
<dbReference type="PANTHER" id="PTHR12526">
    <property type="entry name" value="GLYCOSYLTRANSFERASE"/>
    <property type="match status" value="1"/>
</dbReference>
<dbReference type="EMBL" id="FPCG01000001">
    <property type="protein sequence ID" value="SFV20161.1"/>
    <property type="molecule type" value="Genomic_DNA"/>
</dbReference>
<dbReference type="PANTHER" id="PTHR12526:SF600">
    <property type="entry name" value="GLYCOSYL TRANSFERASE GROUP 1"/>
    <property type="match status" value="1"/>
</dbReference>
<proteinExistence type="predicted"/>
<dbReference type="GO" id="GO:0016757">
    <property type="term" value="F:glycosyltransferase activity"/>
    <property type="evidence" value="ECO:0007669"/>
    <property type="project" value="UniProtKB-KW"/>
</dbReference>
<dbReference type="Proteomes" id="UP000198881">
    <property type="component" value="Unassembled WGS sequence"/>
</dbReference>
<evidence type="ECO:0000256" key="2">
    <source>
        <dbReference type="ARBA" id="ARBA00022679"/>
    </source>
</evidence>
<protein>
    <submittedName>
        <fullName evidence="4">Glycosyltransferase involved in cell wall bisynthesis</fullName>
    </submittedName>
</protein>
<gene>
    <name evidence="4" type="ORF">SAMN04487966_101178</name>
</gene>
<feature type="domain" description="Glycosyltransferase subfamily 4-like N-terminal" evidence="3">
    <location>
        <begin position="19"/>
        <end position="199"/>
    </location>
</feature>
<dbReference type="AlphaFoldDB" id="A0A1I7ME11"/>
<dbReference type="InterPro" id="IPR028098">
    <property type="entry name" value="Glyco_trans_4-like_N"/>
</dbReference>